<dbReference type="Proteomes" id="UP000218767">
    <property type="component" value="Unassembled WGS sequence"/>
</dbReference>
<gene>
    <name evidence="3" type="ORF">COB20_05495</name>
</gene>
<name>A0A2A4X9A5_9GAMM</name>
<dbReference type="SUPFAM" id="SSF56601">
    <property type="entry name" value="beta-lactamase/transpeptidase-like"/>
    <property type="match status" value="1"/>
</dbReference>
<proteinExistence type="predicted"/>
<dbReference type="GO" id="GO:0016787">
    <property type="term" value="F:hydrolase activity"/>
    <property type="evidence" value="ECO:0007669"/>
    <property type="project" value="UniProtKB-KW"/>
</dbReference>
<keyword evidence="1" id="KW-0732">Signal</keyword>
<organism evidence="3 4">
    <name type="scientific">SAR86 cluster bacterium</name>
    <dbReference type="NCBI Taxonomy" id="2030880"/>
    <lineage>
        <taxon>Bacteria</taxon>
        <taxon>Pseudomonadati</taxon>
        <taxon>Pseudomonadota</taxon>
        <taxon>Gammaproteobacteria</taxon>
        <taxon>SAR86 cluster</taxon>
    </lineage>
</organism>
<dbReference type="InterPro" id="IPR012338">
    <property type="entry name" value="Beta-lactam/transpept-like"/>
</dbReference>
<feature type="domain" description="Beta-lactamase-related" evidence="2">
    <location>
        <begin position="45"/>
        <end position="401"/>
    </location>
</feature>
<protein>
    <submittedName>
        <fullName evidence="3">Serine hydrolase</fullName>
    </submittedName>
</protein>
<evidence type="ECO:0000256" key="1">
    <source>
        <dbReference type="SAM" id="SignalP"/>
    </source>
</evidence>
<evidence type="ECO:0000259" key="2">
    <source>
        <dbReference type="Pfam" id="PF00144"/>
    </source>
</evidence>
<dbReference type="Pfam" id="PF00144">
    <property type="entry name" value="Beta-lactamase"/>
    <property type="match status" value="1"/>
</dbReference>
<reference evidence="4" key="1">
    <citation type="submission" date="2017-08" db="EMBL/GenBank/DDBJ databases">
        <title>A dynamic microbial community with high functional redundancy inhabits the cold, oxic subseafloor aquifer.</title>
        <authorList>
            <person name="Tully B.J."/>
            <person name="Wheat C.G."/>
            <person name="Glazer B.T."/>
            <person name="Huber J.A."/>
        </authorList>
    </citation>
    <scope>NUCLEOTIDE SEQUENCE [LARGE SCALE GENOMIC DNA]</scope>
</reference>
<dbReference type="InterPro" id="IPR050789">
    <property type="entry name" value="Diverse_Enzym_Activities"/>
</dbReference>
<dbReference type="PANTHER" id="PTHR43283:SF3">
    <property type="entry name" value="BETA-LACTAMASE FAMILY PROTEIN (AFU_ORTHOLOGUE AFUA_5G07500)"/>
    <property type="match status" value="1"/>
</dbReference>
<dbReference type="PANTHER" id="PTHR43283">
    <property type="entry name" value="BETA-LACTAMASE-RELATED"/>
    <property type="match status" value="1"/>
</dbReference>
<evidence type="ECO:0000313" key="4">
    <source>
        <dbReference type="Proteomes" id="UP000218767"/>
    </source>
</evidence>
<dbReference type="AlphaFoldDB" id="A0A2A4X9A5"/>
<comment type="caution">
    <text evidence="3">The sequence shown here is derived from an EMBL/GenBank/DDBJ whole genome shotgun (WGS) entry which is preliminary data.</text>
</comment>
<dbReference type="Gene3D" id="3.40.710.10">
    <property type="entry name" value="DD-peptidase/beta-lactamase superfamily"/>
    <property type="match status" value="1"/>
</dbReference>
<keyword evidence="3" id="KW-0378">Hydrolase</keyword>
<dbReference type="InterPro" id="IPR001466">
    <property type="entry name" value="Beta-lactam-related"/>
</dbReference>
<accession>A0A2A4X9A5</accession>
<evidence type="ECO:0000313" key="3">
    <source>
        <dbReference type="EMBL" id="PCI79140.1"/>
    </source>
</evidence>
<feature type="signal peptide" evidence="1">
    <location>
        <begin position="1"/>
        <end position="23"/>
    </location>
</feature>
<sequence>MQKFSIRLIAPLLLLLLSTVSVAADFDRARPERLGMSSDRLERLDAVLKSYVDNDLLAGQVVMVLRKGRIAYSTANGMQDIEAGIPMQDDTLFRIASQTKAIVSSGIMILHERGALDISHNLERYIPEWADMQVAVVNDNGGYELEPSRRSITLRNLLTHTGGMSYGSGPAADKWEEAGFQGWYFADRDEPVGDTIARMASLPLDEHPGERWIYGYNTDILGAVIEKASGMDLNSFLKQEIFEPLGMHDTHFYLPEEKRGRLATVYRPKAGGGIEARPETNGMQSQGMYDNGPRVSFSGGAGLLSTASDYAKFLQMTLNGGEFDGERILSRKTIELMTTNHLGDIPFRNGTGFGLGFSVVTDLGARGSLGSVGEYGWGGAYHSTYWVDPQEELVVVYLTQIIPATGLDDYAKLRSGIYQAIID</sequence>
<dbReference type="EMBL" id="NVUL01000021">
    <property type="protein sequence ID" value="PCI79140.1"/>
    <property type="molecule type" value="Genomic_DNA"/>
</dbReference>
<feature type="chain" id="PRO_5012088266" evidence="1">
    <location>
        <begin position="24"/>
        <end position="423"/>
    </location>
</feature>